<dbReference type="InterPro" id="IPR010376">
    <property type="entry name" value="GBBH-like_N"/>
</dbReference>
<dbReference type="RefSeq" id="WP_134758379.1">
    <property type="nucleotide sequence ID" value="NZ_CP038151.1"/>
</dbReference>
<keyword evidence="1" id="KW-0479">Metal-binding</keyword>
<evidence type="ECO:0000259" key="3">
    <source>
        <dbReference type="Pfam" id="PF06155"/>
    </source>
</evidence>
<dbReference type="AlphaFoldDB" id="A0A4P7D2H4"/>
<reference evidence="4 5" key="1">
    <citation type="submission" date="2019-03" db="EMBL/GenBank/DDBJ databases">
        <title>Paraburkholderia sp. 7MH5, isolated from subtropical forest soil.</title>
        <authorList>
            <person name="Gao Z.-H."/>
            <person name="Qiu L.-H."/>
        </authorList>
    </citation>
    <scope>NUCLEOTIDE SEQUENCE [LARGE SCALE GENOMIC DNA]</scope>
    <source>
        <strain evidence="4 5">7MH5</strain>
    </source>
</reference>
<organism evidence="4 5">
    <name type="scientific">Paraburkholderia pallida</name>
    <dbReference type="NCBI Taxonomy" id="2547399"/>
    <lineage>
        <taxon>Bacteria</taxon>
        <taxon>Pseudomonadati</taxon>
        <taxon>Pseudomonadota</taxon>
        <taxon>Betaproteobacteria</taxon>
        <taxon>Burkholderiales</taxon>
        <taxon>Burkholderiaceae</taxon>
        <taxon>Paraburkholderia</taxon>
    </lineage>
</organism>
<sequence length="103" mass="11081">MNVPIEILSESGALTLVWPGGERQRLPLASLRRACPCAGCRRARLGGHMNGDVGDLPGDSAHDDLTLNAMVPMGYGVQLVFSDGHDRGIFPWAWLERFAPPAA</sequence>
<keyword evidence="2" id="KW-0408">Iron</keyword>
<dbReference type="PANTHER" id="PTHR35303">
    <property type="entry name" value="OS02G0197800 PROTEIN"/>
    <property type="match status" value="1"/>
</dbReference>
<dbReference type="EMBL" id="CP038151">
    <property type="protein sequence ID" value="QBR02866.1"/>
    <property type="molecule type" value="Genomic_DNA"/>
</dbReference>
<evidence type="ECO:0000256" key="1">
    <source>
        <dbReference type="ARBA" id="ARBA00022723"/>
    </source>
</evidence>
<dbReference type="Pfam" id="PF06155">
    <property type="entry name" value="GBBH-like_N"/>
    <property type="match status" value="1"/>
</dbReference>
<proteinExistence type="predicted"/>
<keyword evidence="5" id="KW-1185">Reference proteome</keyword>
<feature type="domain" description="Gamma-butyrobetaine hydroxylase-like N-terminal" evidence="3">
    <location>
        <begin position="8"/>
        <end position="95"/>
    </location>
</feature>
<dbReference type="InterPro" id="IPR038492">
    <property type="entry name" value="GBBH-like_N_sf"/>
</dbReference>
<gene>
    <name evidence="4" type="ORF">E1956_37325</name>
</gene>
<evidence type="ECO:0000256" key="2">
    <source>
        <dbReference type="ARBA" id="ARBA00023004"/>
    </source>
</evidence>
<name>A0A4P7D2H4_9BURK</name>
<evidence type="ECO:0000313" key="4">
    <source>
        <dbReference type="EMBL" id="QBR02866.1"/>
    </source>
</evidence>
<dbReference type="Gene3D" id="3.30.2020.30">
    <property type="match status" value="1"/>
</dbReference>
<dbReference type="GO" id="GO:0046872">
    <property type="term" value="F:metal ion binding"/>
    <property type="evidence" value="ECO:0007669"/>
    <property type="project" value="UniProtKB-KW"/>
</dbReference>
<protein>
    <submittedName>
        <fullName evidence="4">DUF971 domain-containing protein</fullName>
    </submittedName>
</protein>
<dbReference type="OrthoDB" id="9794178at2"/>
<accession>A0A4P7D2H4</accession>
<dbReference type="Proteomes" id="UP000295727">
    <property type="component" value="Chromosome 4"/>
</dbReference>
<evidence type="ECO:0000313" key="5">
    <source>
        <dbReference type="Proteomes" id="UP000295727"/>
    </source>
</evidence>
<dbReference type="KEGG" id="ppai:E1956_37325"/>